<dbReference type="InterPro" id="IPR050674">
    <property type="entry name" value="Msh_Homeobox_Regulators"/>
</dbReference>
<dbReference type="InterPro" id="IPR017970">
    <property type="entry name" value="Homeobox_CS"/>
</dbReference>
<reference evidence="12" key="1">
    <citation type="submission" date="2025-08" db="UniProtKB">
        <authorList>
            <consortium name="RefSeq"/>
        </authorList>
    </citation>
    <scope>IDENTIFICATION</scope>
    <source>
        <tissue evidence="12">Silk gland</tissue>
    </source>
</reference>
<proteinExistence type="inferred from homology"/>
<keyword evidence="11" id="KW-1185">Reference proteome</keyword>
<protein>
    <submittedName>
        <fullName evidence="12">Homeobox protein MSX-2-like</fullName>
    </submittedName>
</protein>
<dbReference type="PANTHER" id="PTHR24338:SF0">
    <property type="entry name" value="MUSCLE SEGMENTATION HOMEOBOX"/>
    <property type="match status" value="1"/>
</dbReference>
<comment type="similarity">
    <text evidence="6">Belongs to the Msh homeobox family.</text>
</comment>
<organism evidence="11 12">
    <name type="scientific">Bombyx mandarina</name>
    <name type="common">Wild silk moth</name>
    <name type="synonym">Wild silkworm</name>
    <dbReference type="NCBI Taxonomy" id="7092"/>
    <lineage>
        <taxon>Eukaryota</taxon>
        <taxon>Metazoa</taxon>
        <taxon>Ecdysozoa</taxon>
        <taxon>Arthropoda</taxon>
        <taxon>Hexapoda</taxon>
        <taxon>Insecta</taxon>
        <taxon>Pterygota</taxon>
        <taxon>Neoptera</taxon>
        <taxon>Endopterygota</taxon>
        <taxon>Lepidoptera</taxon>
        <taxon>Glossata</taxon>
        <taxon>Ditrysia</taxon>
        <taxon>Bombycoidea</taxon>
        <taxon>Bombycidae</taxon>
        <taxon>Bombycinae</taxon>
        <taxon>Bombyx</taxon>
    </lineage>
</organism>
<dbReference type="Proteomes" id="UP000504629">
    <property type="component" value="Unplaced"/>
</dbReference>
<feature type="DNA-binding region" description="Homeobox" evidence="7">
    <location>
        <begin position="152"/>
        <end position="211"/>
    </location>
</feature>
<name>A0A6J2JS91_BOMMA</name>
<dbReference type="PROSITE" id="PS50071">
    <property type="entry name" value="HOMEOBOX_2"/>
    <property type="match status" value="1"/>
</dbReference>
<dbReference type="GO" id="GO:0000981">
    <property type="term" value="F:DNA-binding transcription factor activity, RNA polymerase II-specific"/>
    <property type="evidence" value="ECO:0007669"/>
    <property type="project" value="InterPro"/>
</dbReference>
<evidence type="ECO:0000256" key="6">
    <source>
        <dbReference type="ARBA" id="ARBA00038425"/>
    </source>
</evidence>
<dbReference type="Pfam" id="PF00046">
    <property type="entry name" value="Homeodomain"/>
    <property type="match status" value="1"/>
</dbReference>
<evidence type="ECO:0000313" key="11">
    <source>
        <dbReference type="Proteomes" id="UP000504629"/>
    </source>
</evidence>
<evidence type="ECO:0000259" key="10">
    <source>
        <dbReference type="PROSITE" id="PS50071"/>
    </source>
</evidence>
<evidence type="ECO:0000256" key="1">
    <source>
        <dbReference type="ARBA" id="ARBA00004123"/>
    </source>
</evidence>
<keyword evidence="4 7" id="KW-0371">Homeobox</keyword>
<dbReference type="SMART" id="SM00389">
    <property type="entry name" value="HOX"/>
    <property type="match status" value="1"/>
</dbReference>
<dbReference type="PROSITE" id="PS00027">
    <property type="entry name" value="HOMEOBOX_1"/>
    <property type="match status" value="1"/>
</dbReference>
<dbReference type="KEGG" id="bman:114244259"/>
<dbReference type="RefSeq" id="XP_028031817.1">
    <property type="nucleotide sequence ID" value="XM_028176016.1"/>
</dbReference>
<dbReference type="GeneID" id="114244259"/>
<sequence length="277" mass="30487">MKTSLECERADTAESGGKGRISFSVDSLLGSKNETPPKDTSPSHSPADSNEAAPETDESDVDIEDVEYNVGDDRDDREINNDGEEMDNRSGVVVPQPLLPRLYQGPAPPPAWPFGAFPWMAPNPMFRAGSPNTGSPSGPPVVRCQLRKHKPNRKPRTPFTTQQLLALEKKFREKQYLSIAERAEFSSSLRLTETQVKIWFQNRRAKAKRLQEAEIEKLRLSARPLLPPSFALFGSGGAPPLFAAMAAASRPQLSFLGGPPSHQHAINMNILNSLQPH</sequence>
<feature type="compositionally biased region" description="Basic and acidic residues" evidence="9">
    <location>
        <begin position="71"/>
        <end position="80"/>
    </location>
</feature>
<evidence type="ECO:0000256" key="5">
    <source>
        <dbReference type="ARBA" id="ARBA00023242"/>
    </source>
</evidence>
<feature type="compositionally biased region" description="Acidic residues" evidence="9">
    <location>
        <begin position="54"/>
        <end position="67"/>
    </location>
</feature>
<dbReference type="OrthoDB" id="6159439at2759"/>
<feature type="region of interest" description="Disordered" evidence="9">
    <location>
        <begin position="1"/>
        <end position="90"/>
    </location>
</feature>
<comment type="subcellular location">
    <subcellularLocation>
        <location evidence="1 7 8">Nucleus</location>
    </subcellularLocation>
</comment>
<dbReference type="CDD" id="cd00086">
    <property type="entry name" value="homeodomain"/>
    <property type="match status" value="1"/>
</dbReference>
<evidence type="ECO:0000313" key="12">
    <source>
        <dbReference type="RefSeq" id="XP_028031817.1"/>
    </source>
</evidence>
<dbReference type="Gene3D" id="1.10.10.60">
    <property type="entry name" value="Homeodomain-like"/>
    <property type="match status" value="1"/>
</dbReference>
<evidence type="ECO:0000256" key="8">
    <source>
        <dbReference type="RuleBase" id="RU000682"/>
    </source>
</evidence>
<dbReference type="PANTHER" id="PTHR24338">
    <property type="entry name" value="HOMEOBOX PROTEIN MSX"/>
    <property type="match status" value="1"/>
</dbReference>
<evidence type="ECO:0000256" key="2">
    <source>
        <dbReference type="ARBA" id="ARBA00022473"/>
    </source>
</evidence>
<feature type="compositionally biased region" description="Polar residues" evidence="9">
    <location>
        <begin position="30"/>
        <end position="48"/>
    </location>
</feature>
<dbReference type="InterPro" id="IPR020479">
    <property type="entry name" value="HD_metazoa"/>
</dbReference>
<evidence type="ECO:0000256" key="9">
    <source>
        <dbReference type="SAM" id="MobiDB-lite"/>
    </source>
</evidence>
<keyword evidence="2" id="KW-0217">Developmental protein</keyword>
<dbReference type="SUPFAM" id="SSF46689">
    <property type="entry name" value="Homeodomain-like"/>
    <property type="match status" value="1"/>
</dbReference>
<evidence type="ECO:0000256" key="3">
    <source>
        <dbReference type="ARBA" id="ARBA00023125"/>
    </source>
</evidence>
<feature type="compositionally biased region" description="Basic and acidic residues" evidence="9">
    <location>
        <begin position="1"/>
        <end position="12"/>
    </location>
</feature>
<dbReference type="AlphaFoldDB" id="A0A6J2JS91"/>
<keyword evidence="3 7" id="KW-0238">DNA-binding</keyword>
<dbReference type="InterPro" id="IPR009057">
    <property type="entry name" value="Homeodomain-like_sf"/>
</dbReference>
<dbReference type="GO" id="GO:0000977">
    <property type="term" value="F:RNA polymerase II transcription regulatory region sequence-specific DNA binding"/>
    <property type="evidence" value="ECO:0007669"/>
    <property type="project" value="TreeGrafter"/>
</dbReference>
<evidence type="ECO:0000256" key="4">
    <source>
        <dbReference type="ARBA" id="ARBA00023155"/>
    </source>
</evidence>
<dbReference type="GO" id="GO:0005634">
    <property type="term" value="C:nucleus"/>
    <property type="evidence" value="ECO:0007669"/>
    <property type="project" value="UniProtKB-SubCell"/>
</dbReference>
<accession>A0A6J2JS91</accession>
<dbReference type="InterPro" id="IPR001356">
    <property type="entry name" value="HD"/>
</dbReference>
<dbReference type="PRINTS" id="PR00024">
    <property type="entry name" value="HOMEOBOX"/>
</dbReference>
<evidence type="ECO:0000256" key="7">
    <source>
        <dbReference type="PROSITE-ProRule" id="PRU00108"/>
    </source>
</evidence>
<gene>
    <name evidence="12" type="primary">LOC114244259</name>
</gene>
<dbReference type="GO" id="GO:0048598">
    <property type="term" value="P:embryonic morphogenesis"/>
    <property type="evidence" value="ECO:0007669"/>
    <property type="project" value="TreeGrafter"/>
</dbReference>
<keyword evidence="5 7" id="KW-0539">Nucleus</keyword>
<feature type="domain" description="Homeobox" evidence="10">
    <location>
        <begin position="150"/>
        <end position="210"/>
    </location>
</feature>